<accession>A0ABV2TF08</accession>
<dbReference type="Proteomes" id="UP001549749">
    <property type="component" value="Unassembled WGS sequence"/>
</dbReference>
<keyword evidence="2" id="KW-1185">Reference proteome</keyword>
<gene>
    <name evidence="1" type="ORF">ABR189_29855</name>
</gene>
<evidence type="ECO:0000313" key="2">
    <source>
        <dbReference type="Proteomes" id="UP001549749"/>
    </source>
</evidence>
<organism evidence="1 2">
    <name type="scientific">Chitinophaga defluvii</name>
    <dbReference type="NCBI Taxonomy" id="3163343"/>
    <lineage>
        <taxon>Bacteria</taxon>
        <taxon>Pseudomonadati</taxon>
        <taxon>Bacteroidota</taxon>
        <taxon>Chitinophagia</taxon>
        <taxon>Chitinophagales</taxon>
        <taxon>Chitinophagaceae</taxon>
        <taxon>Chitinophaga</taxon>
    </lineage>
</organism>
<evidence type="ECO:0000313" key="1">
    <source>
        <dbReference type="EMBL" id="MET7001625.1"/>
    </source>
</evidence>
<comment type="caution">
    <text evidence="1">The sequence shown here is derived from an EMBL/GenBank/DDBJ whole genome shotgun (WGS) entry which is preliminary data.</text>
</comment>
<name>A0ABV2TF08_9BACT</name>
<dbReference type="EMBL" id="JBEXAC010000004">
    <property type="protein sequence ID" value="MET7001625.1"/>
    <property type="molecule type" value="Genomic_DNA"/>
</dbReference>
<proteinExistence type="predicted"/>
<reference evidence="1 2" key="1">
    <citation type="submission" date="2024-06" db="EMBL/GenBank/DDBJ databases">
        <title>Chitinophaga defluvii sp. nov., isolated from municipal sewage.</title>
        <authorList>
            <person name="Zhang L."/>
        </authorList>
    </citation>
    <scope>NUCLEOTIDE SEQUENCE [LARGE SCALE GENOMIC DNA]</scope>
    <source>
        <strain evidence="1 2">H8</strain>
    </source>
</reference>
<sequence>MTKKEVVALLGSPYKNAVSKNETGKLKETLYYKEEIWTGARHRLIENRLLFQDEKLVAIEQGKEAEGGQPNIVL</sequence>
<dbReference type="RefSeq" id="WP_354664200.1">
    <property type="nucleotide sequence ID" value="NZ_JBEXAC010000004.1"/>
</dbReference>
<protein>
    <submittedName>
        <fullName evidence="1">Uncharacterized protein</fullName>
    </submittedName>
</protein>